<evidence type="ECO:0000256" key="7">
    <source>
        <dbReference type="ARBA" id="ARBA00023180"/>
    </source>
</evidence>
<evidence type="ECO:0000256" key="1">
    <source>
        <dbReference type="ARBA" id="ARBA00001913"/>
    </source>
</evidence>
<dbReference type="GO" id="GO:0005975">
    <property type="term" value="P:carbohydrate metabolic process"/>
    <property type="evidence" value="ECO:0007669"/>
    <property type="project" value="InterPro"/>
</dbReference>
<proteinExistence type="inferred from homology"/>
<keyword evidence="12" id="KW-0106">Calcium</keyword>
<dbReference type="PANTHER" id="PTHR11742">
    <property type="entry name" value="MANNOSYL-OLIGOSACCHARIDE ALPHA-1,2-MANNOSIDASE-RELATED"/>
    <property type="match status" value="1"/>
</dbReference>
<dbReference type="Pfam" id="PF01532">
    <property type="entry name" value="Glyco_hydro_47"/>
    <property type="match status" value="1"/>
</dbReference>
<dbReference type="PRINTS" id="PR00747">
    <property type="entry name" value="GLYHDRLASE47"/>
</dbReference>
<reference evidence="15" key="1">
    <citation type="submission" date="2021-06" db="EMBL/GenBank/DDBJ databases">
        <authorList>
            <person name="Kallberg Y."/>
            <person name="Tangrot J."/>
            <person name="Rosling A."/>
        </authorList>
    </citation>
    <scope>NUCLEOTIDE SEQUENCE</scope>
    <source>
        <strain evidence="15">IA702</strain>
    </source>
</reference>
<feature type="active site" evidence="11">
    <location>
        <position position="257"/>
    </location>
</feature>
<dbReference type="GO" id="GO:0016020">
    <property type="term" value="C:membrane"/>
    <property type="evidence" value="ECO:0007669"/>
    <property type="project" value="InterPro"/>
</dbReference>
<dbReference type="InterPro" id="IPR001382">
    <property type="entry name" value="Glyco_hydro_47"/>
</dbReference>
<name>A0A9N9FFE8_9GLOM</name>
<dbReference type="GO" id="GO:0005783">
    <property type="term" value="C:endoplasmic reticulum"/>
    <property type="evidence" value="ECO:0007669"/>
    <property type="project" value="TreeGrafter"/>
</dbReference>
<dbReference type="SUPFAM" id="SSF48225">
    <property type="entry name" value="Seven-hairpin glycosidases"/>
    <property type="match status" value="1"/>
</dbReference>
<gene>
    <name evidence="15" type="ORF">POCULU_LOCUS4004</name>
</gene>
<accession>A0A9N9FFE8</accession>
<evidence type="ECO:0000256" key="5">
    <source>
        <dbReference type="ARBA" id="ARBA00022801"/>
    </source>
</evidence>
<evidence type="ECO:0000256" key="2">
    <source>
        <dbReference type="ARBA" id="ARBA00004922"/>
    </source>
</evidence>
<dbReference type="EC" id="3.2.1.-" evidence="14"/>
<evidence type="ECO:0000256" key="11">
    <source>
        <dbReference type="PIRSR" id="PIRSR601382-1"/>
    </source>
</evidence>
<keyword evidence="7" id="KW-0325">Glycoprotein</keyword>
<feature type="disulfide bond" evidence="13">
    <location>
        <begin position="322"/>
        <end position="351"/>
    </location>
</feature>
<feature type="active site" evidence="11">
    <location>
        <position position="405"/>
    </location>
</feature>
<dbReference type="PANTHER" id="PTHR11742:SF101">
    <property type="entry name" value="MANNOSYL-OLIGOSACCHARIDE ALPHA-1,2-MANNOSIDASE 1B"/>
    <property type="match status" value="1"/>
</dbReference>
<comment type="caution">
    <text evidence="15">The sequence shown here is derived from an EMBL/GenBank/DDBJ whole genome shotgun (WGS) entry which is preliminary data.</text>
</comment>
<dbReference type="InterPro" id="IPR012341">
    <property type="entry name" value="6hp_glycosidase-like_sf"/>
</dbReference>
<keyword evidence="5 14" id="KW-0378">Hydrolase</keyword>
<evidence type="ECO:0000256" key="6">
    <source>
        <dbReference type="ARBA" id="ARBA00023157"/>
    </source>
</evidence>
<evidence type="ECO:0000256" key="12">
    <source>
        <dbReference type="PIRSR" id="PIRSR601382-2"/>
    </source>
</evidence>
<evidence type="ECO:0000313" key="15">
    <source>
        <dbReference type="EMBL" id="CAG8529844.1"/>
    </source>
</evidence>
<evidence type="ECO:0000256" key="3">
    <source>
        <dbReference type="ARBA" id="ARBA00007658"/>
    </source>
</evidence>
<protein>
    <recommendedName>
        <fullName evidence="14">alpha-1,2-Mannosidase</fullName>
        <ecNumber evidence="14">3.2.1.-</ecNumber>
    </recommendedName>
</protein>
<evidence type="ECO:0000256" key="8">
    <source>
        <dbReference type="ARBA" id="ARBA00023295"/>
    </source>
</evidence>
<feature type="active site" description="Proton donor" evidence="11">
    <location>
        <position position="122"/>
    </location>
</feature>
<keyword evidence="6 13" id="KW-1015">Disulfide bond</keyword>
<dbReference type="Proteomes" id="UP000789572">
    <property type="component" value="Unassembled WGS sequence"/>
</dbReference>
<dbReference type="OrthoDB" id="8118055at2759"/>
<evidence type="ECO:0000256" key="14">
    <source>
        <dbReference type="RuleBase" id="RU361193"/>
    </source>
</evidence>
<dbReference type="InterPro" id="IPR036026">
    <property type="entry name" value="Seven-hairpin_glycosidases"/>
</dbReference>
<dbReference type="Gene3D" id="1.50.10.10">
    <property type="match status" value="1"/>
</dbReference>
<evidence type="ECO:0000256" key="10">
    <source>
        <dbReference type="ARBA" id="ARBA00048605"/>
    </source>
</evidence>
<sequence>MRTYRYSPLTTLQNQSASCLLTTGRLFPSTPPAYYGGDRINAVRLAFRRAFRGYQAHAWGHDEVRPVTGGWKGQRNNWGATIFDALDTLIIMNLTEEFKAAREHVKNVRFTDTDDYVVQVFETTIRYLGGLISAYDLTKDKVFIDKAVQLADILLPAFDTPFGIPLHSVDIKAGKGVDSHYRHKSSSLAEIGSLQLEFRKLSEITGNNIYDKKAQKVIDILKQKKSELALPGLYPIHIDPYSLKFTTTHVTWGGHGDSFYEYLLKHYLLTNGERSDVLDMWKTAVNTTKERLISGVKDFSDLTFVTQWKDNKAIYKMEHLACFMGGNILLGGKALKDNSLIELGLNLTESCYRTCYSTATGLGPEIFAWIPTNGKESLFMSRVQRKMSRLVGFYPVNYGYYLRPEVIESLFYAYRITGNAKYQDWGWEIFKSIERYCSTEIAYSGINDVSDPMGAWDDTAERQVIVVFFFYAETLKYLYLLFSDVNVISLDEYVLNTEAHPFKIISH</sequence>
<dbReference type="EMBL" id="CAJVPJ010000485">
    <property type="protein sequence ID" value="CAG8529844.1"/>
    <property type="molecule type" value="Genomic_DNA"/>
</dbReference>
<dbReference type="GO" id="GO:0005509">
    <property type="term" value="F:calcium ion binding"/>
    <property type="evidence" value="ECO:0007669"/>
    <property type="project" value="InterPro"/>
</dbReference>
<comment type="similarity">
    <text evidence="3 14">Belongs to the glycosyl hydrolase 47 family.</text>
</comment>
<dbReference type="GO" id="GO:0036503">
    <property type="term" value="P:ERAD pathway"/>
    <property type="evidence" value="ECO:0007669"/>
    <property type="project" value="UniProtKB-ARBA"/>
</dbReference>
<evidence type="ECO:0000256" key="9">
    <source>
        <dbReference type="ARBA" id="ARBA00047669"/>
    </source>
</evidence>
<evidence type="ECO:0000256" key="4">
    <source>
        <dbReference type="ARBA" id="ARBA00022729"/>
    </source>
</evidence>
<feature type="binding site" evidence="12">
    <location>
        <position position="497"/>
    </location>
    <ligand>
        <name>Ca(2+)</name>
        <dbReference type="ChEBI" id="CHEBI:29108"/>
    </ligand>
</feature>
<comment type="pathway">
    <text evidence="2">Protein modification; protein glycosylation.</text>
</comment>
<dbReference type="InterPro" id="IPR050749">
    <property type="entry name" value="Glycosyl_Hydrolase_47"/>
</dbReference>
<comment type="cofactor">
    <cofactor evidence="1 12">
        <name>Ca(2+)</name>
        <dbReference type="ChEBI" id="CHEBI:29108"/>
    </cofactor>
</comment>
<organism evidence="15 16">
    <name type="scientific">Paraglomus occultum</name>
    <dbReference type="NCBI Taxonomy" id="144539"/>
    <lineage>
        <taxon>Eukaryota</taxon>
        <taxon>Fungi</taxon>
        <taxon>Fungi incertae sedis</taxon>
        <taxon>Mucoromycota</taxon>
        <taxon>Glomeromycotina</taxon>
        <taxon>Glomeromycetes</taxon>
        <taxon>Paraglomerales</taxon>
        <taxon>Paraglomeraceae</taxon>
        <taxon>Paraglomus</taxon>
    </lineage>
</organism>
<keyword evidence="4" id="KW-0732">Signal</keyword>
<keyword evidence="16" id="KW-1185">Reference proteome</keyword>
<keyword evidence="12" id="KW-0479">Metal-binding</keyword>
<comment type="catalytic activity">
    <reaction evidence="9">
        <text>N(4)-(alpha-D-Man-(1-&gt;2)-alpha-D-Man-(1-&gt;2)-alpha-D-Man-(1-&gt;3)-[alpha-D-Man-(1-&gt;3)-[alpha-D-Man-(1-&gt;2)-alpha-D-Man-(1-&gt;6)]-alpha-D-Man-(1-&gt;6)]-beta-D-Man-(1-&gt;4)-beta-D-GlcNAc-(1-&gt;4)-beta-D-GlcNAc)-L-asparaginyl-[protein] (N-glucan mannose isomer 8A1,2,3B1,3) + 3 H2O = N(4)-(alpha-D-Man-(1-&gt;3)-[alpha-D-Man-(1-&gt;3)-[alpha-D-Man-(1-&gt;6)]-alpha-D-Man-(1-&gt;6)]-beta-D-Man-(1-&gt;4)-beta-D-GlcNAc-(1-&gt;4)-beta-D-GlcNAc)-L-asparaginyl-[protein] (N-glucan mannose isomer 5A1,2) + 3 beta-D-mannose</text>
        <dbReference type="Rhea" id="RHEA:56028"/>
        <dbReference type="Rhea" id="RHEA-COMP:14358"/>
        <dbReference type="Rhea" id="RHEA-COMP:14367"/>
        <dbReference type="ChEBI" id="CHEBI:15377"/>
        <dbReference type="ChEBI" id="CHEBI:28563"/>
        <dbReference type="ChEBI" id="CHEBI:59087"/>
        <dbReference type="ChEBI" id="CHEBI:60628"/>
        <dbReference type="EC" id="3.2.1.113"/>
    </reaction>
</comment>
<keyword evidence="8 14" id="KW-0326">Glycosidase</keyword>
<comment type="catalytic activity">
    <reaction evidence="10">
        <text>N(4)-(alpha-D-Man-(1-&gt;2)-alpha-D-Man-(1-&gt;2)-alpha-D-Man-(1-&gt;3)-[alpha-D-Man-(1-&gt;2)-alpha-D-Man-(1-&gt;3)-[alpha-D-Man-(1-&gt;2)-alpha-D-Man-(1-&gt;6)]-alpha-D-Man-(1-&gt;6)]-beta-D-Man-(1-&gt;4)-beta-D-GlcNAc-(1-&gt;4)-beta-D-GlcNAc)-L-asparaginyl-[protein] (N-glucan mannose isomer 9A1,2,3B1,2,3) + 4 H2O = N(4)-(alpha-D-Man-(1-&gt;3)-[alpha-D-Man-(1-&gt;3)-[alpha-D-Man-(1-&gt;6)]-alpha-D-Man-(1-&gt;6)]-beta-D-Man-(1-&gt;4)-beta-D-GlcNAc-(1-&gt;4)-beta-D-GlcNAc)-L-asparaginyl-[protein] (N-glucan mannose isomer 5A1,2) + 4 beta-D-mannose</text>
        <dbReference type="Rhea" id="RHEA:56008"/>
        <dbReference type="Rhea" id="RHEA-COMP:14356"/>
        <dbReference type="Rhea" id="RHEA-COMP:14367"/>
        <dbReference type="ChEBI" id="CHEBI:15377"/>
        <dbReference type="ChEBI" id="CHEBI:28563"/>
        <dbReference type="ChEBI" id="CHEBI:59087"/>
        <dbReference type="ChEBI" id="CHEBI:139493"/>
        <dbReference type="EC" id="3.2.1.113"/>
    </reaction>
</comment>
<evidence type="ECO:0000256" key="13">
    <source>
        <dbReference type="PIRSR" id="PIRSR601382-3"/>
    </source>
</evidence>
<evidence type="ECO:0000313" key="16">
    <source>
        <dbReference type="Proteomes" id="UP000789572"/>
    </source>
</evidence>
<feature type="active site" description="Proton donor" evidence="11">
    <location>
        <position position="365"/>
    </location>
</feature>
<dbReference type="GO" id="GO:0004571">
    <property type="term" value="F:mannosyl-oligosaccharide 1,2-alpha-mannosidase activity"/>
    <property type="evidence" value="ECO:0007669"/>
    <property type="project" value="UniProtKB-EC"/>
</dbReference>
<dbReference type="AlphaFoldDB" id="A0A9N9FFE8"/>